<dbReference type="PANTHER" id="PTHR40622:SF1">
    <property type="match status" value="1"/>
</dbReference>
<evidence type="ECO:0000313" key="6">
    <source>
        <dbReference type="Proteomes" id="UP000027920"/>
    </source>
</evidence>
<comment type="caution">
    <text evidence="5">The sequence shown here is derived from an EMBL/GenBank/DDBJ whole genome shotgun (WGS) entry which is preliminary data.</text>
</comment>
<dbReference type="Pfam" id="PF24854">
    <property type="entry name" value="DUF7728"/>
    <property type="match status" value="1"/>
</dbReference>
<dbReference type="PANTHER" id="PTHR40622">
    <property type="match status" value="1"/>
</dbReference>
<keyword evidence="2" id="KW-0812">Transmembrane</keyword>
<keyword evidence="2" id="KW-0472">Membrane</keyword>
<dbReference type="GeneID" id="25276809"/>
<evidence type="ECO:0000259" key="4">
    <source>
        <dbReference type="Pfam" id="PF24854"/>
    </source>
</evidence>
<evidence type="ECO:0000256" key="2">
    <source>
        <dbReference type="SAM" id="Phobius"/>
    </source>
</evidence>
<gene>
    <name evidence="5" type="ORF">A1O9_01863</name>
</gene>
<feature type="chain" id="PRO_5001683834" description="DUF7728 domain-containing protein" evidence="3">
    <location>
        <begin position="18"/>
        <end position="368"/>
    </location>
</feature>
<dbReference type="VEuPathDB" id="FungiDB:A1O9_01863"/>
<organism evidence="5 6">
    <name type="scientific">Exophiala aquamarina CBS 119918</name>
    <dbReference type="NCBI Taxonomy" id="1182545"/>
    <lineage>
        <taxon>Eukaryota</taxon>
        <taxon>Fungi</taxon>
        <taxon>Dikarya</taxon>
        <taxon>Ascomycota</taxon>
        <taxon>Pezizomycotina</taxon>
        <taxon>Eurotiomycetes</taxon>
        <taxon>Chaetothyriomycetidae</taxon>
        <taxon>Chaetothyriales</taxon>
        <taxon>Herpotrichiellaceae</taxon>
        <taxon>Exophiala</taxon>
    </lineage>
</organism>
<dbReference type="HOGENOM" id="CLU_051864_0_0_1"/>
<protein>
    <recommendedName>
        <fullName evidence="4">DUF7728 domain-containing protein</fullName>
    </recommendedName>
</protein>
<proteinExistence type="predicted"/>
<feature type="signal peptide" evidence="3">
    <location>
        <begin position="1"/>
        <end position="17"/>
    </location>
</feature>
<feature type="domain" description="DUF7728" evidence="4">
    <location>
        <begin position="44"/>
        <end position="173"/>
    </location>
</feature>
<keyword evidence="2" id="KW-1133">Transmembrane helix</keyword>
<accession>A0A072Q7J3</accession>
<feature type="region of interest" description="Disordered" evidence="1">
    <location>
        <begin position="244"/>
        <end position="273"/>
    </location>
</feature>
<dbReference type="Proteomes" id="UP000027920">
    <property type="component" value="Unassembled WGS sequence"/>
</dbReference>
<evidence type="ECO:0000313" key="5">
    <source>
        <dbReference type="EMBL" id="KEF63885.1"/>
    </source>
</evidence>
<dbReference type="OrthoDB" id="5409353at2759"/>
<feature type="compositionally biased region" description="Basic residues" evidence="1">
    <location>
        <begin position="264"/>
        <end position="273"/>
    </location>
</feature>
<dbReference type="RefSeq" id="XP_013266475.1">
    <property type="nucleotide sequence ID" value="XM_013411021.1"/>
</dbReference>
<dbReference type="InterPro" id="IPR056145">
    <property type="entry name" value="DUF7728"/>
</dbReference>
<evidence type="ECO:0000256" key="3">
    <source>
        <dbReference type="SAM" id="SignalP"/>
    </source>
</evidence>
<dbReference type="AlphaFoldDB" id="A0A072Q7J3"/>
<reference evidence="5 6" key="1">
    <citation type="submission" date="2013-03" db="EMBL/GenBank/DDBJ databases">
        <title>The Genome Sequence of Exophiala aquamarina CBS 119918.</title>
        <authorList>
            <consortium name="The Broad Institute Genomics Platform"/>
            <person name="Cuomo C."/>
            <person name="de Hoog S."/>
            <person name="Gorbushina A."/>
            <person name="Walker B."/>
            <person name="Young S.K."/>
            <person name="Zeng Q."/>
            <person name="Gargeya S."/>
            <person name="Fitzgerald M."/>
            <person name="Haas B."/>
            <person name="Abouelleil A."/>
            <person name="Allen A.W."/>
            <person name="Alvarado L."/>
            <person name="Arachchi H.M."/>
            <person name="Berlin A.M."/>
            <person name="Chapman S.B."/>
            <person name="Gainer-Dewar J."/>
            <person name="Goldberg J."/>
            <person name="Griggs A."/>
            <person name="Gujja S."/>
            <person name="Hansen M."/>
            <person name="Howarth C."/>
            <person name="Imamovic A."/>
            <person name="Ireland A."/>
            <person name="Larimer J."/>
            <person name="McCowan C."/>
            <person name="Murphy C."/>
            <person name="Pearson M."/>
            <person name="Poon T.W."/>
            <person name="Priest M."/>
            <person name="Roberts A."/>
            <person name="Saif S."/>
            <person name="Shea T."/>
            <person name="Sisk P."/>
            <person name="Sykes S."/>
            <person name="Wortman J."/>
            <person name="Nusbaum C."/>
            <person name="Birren B."/>
        </authorList>
    </citation>
    <scope>NUCLEOTIDE SEQUENCE [LARGE SCALE GENOMIC DNA]</scope>
    <source>
        <strain evidence="5 6">CBS 119918</strain>
    </source>
</reference>
<feature type="transmembrane region" description="Helical" evidence="2">
    <location>
        <begin position="288"/>
        <end position="318"/>
    </location>
</feature>
<keyword evidence="6" id="KW-1185">Reference proteome</keyword>
<sequence>MYISALVAGAFALHASAFLVPLEISEAAEKAKSDLASFFAAGPNTLQLDCPGCPFFGIEDTTQVQPNIENKILLEFDVDATGTLIINQQSILPQSASDVPTSFALTAPQIRVEDGQQTRPIQLDFVWERLQPITSKANPDLSILPIQLTILGLQGYPVKVDTVAVHLLQAPGQTSITKISRIPFNDTPGATTCDTSKWSICRLRAIIIARMHAMLEAAKARAHAAHGWVKGQGKGCRGKFDHHRGGHRGGPPNMHHEHGQTAHGGHHHHHHHHAHRFGRLLHQTLRFFVIPALLGVIGGLVASAIGMLIGQFIAFLWIRYHRGGRRGSVREVELVVEEEEKDALLIDGDIAPPQYQDIEAAAVQGQKN</sequence>
<keyword evidence="3" id="KW-0732">Signal</keyword>
<evidence type="ECO:0000256" key="1">
    <source>
        <dbReference type="SAM" id="MobiDB-lite"/>
    </source>
</evidence>
<dbReference type="EMBL" id="AMGV01000001">
    <property type="protein sequence ID" value="KEF63885.1"/>
    <property type="molecule type" value="Genomic_DNA"/>
</dbReference>
<name>A0A072Q7J3_9EURO</name>